<dbReference type="Pfam" id="PF03171">
    <property type="entry name" value="2OG-FeII_Oxy"/>
    <property type="match status" value="1"/>
</dbReference>
<dbReference type="GO" id="GO:0016491">
    <property type="term" value="F:oxidoreductase activity"/>
    <property type="evidence" value="ECO:0007669"/>
    <property type="project" value="UniProtKB-KW"/>
</dbReference>
<evidence type="ECO:0000256" key="1">
    <source>
        <dbReference type="ARBA" id="ARBA00022723"/>
    </source>
</evidence>
<dbReference type="SUPFAM" id="SSF51197">
    <property type="entry name" value="Clavaminate synthase-like"/>
    <property type="match status" value="1"/>
</dbReference>
<dbReference type="EMBL" id="JBEDUW010000003">
    <property type="protein sequence ID" value="KAK9938392.1"/>
    <property type="molecule type" value="Genomic_DNA"/>
</dbReference>
<dbReference type="PANTHER" id="PTHR47990">
    <property type="entry name" value="2-OXOGLUTARATE (2OG) AND FE(II)-DEPENDENT OXYGENASE SUPERFAMILY PROTEIN-RELATED"/>
    <property type="match status" value="1"/>
</dbReference>
<reference evidence="5 6" key="1">
    <citation type="journal article" date="2023" name="G3 (Bethesda)">
        <title>A chromosome-length genome assembly and annotation of blackberry (Rubus argutus, cv. 'Hillquist').</title>
        <authorList>
            <person name="Bruna T."/>
            <person name="Aryal R."/>
            <person name="Dudchenko O."/>
            <person name="Sargent D.J."/>
            <person name="Mead D."/>
            <person name="Buti M."/>
            <person name="Cavallini A."/>
            <person name="Hytonen T."/>
            <person name="Andres J."/>
            <person name="Pham M."/>
            <person name="Weisz D."/>
            <person name="Mascagni F."/>
            <person name="Usai G."/>
            <person name="Natali L."/>
            <person name="Bassil N."/>
            <person name="Fernandez G.E."/>
            <person name="Lomsadze A."/>
            <person name="Armour M."/>
            <person name="Olukolu B."/>
            <person name="Poorten T."/>
            <person name="Britton C."/>
            <person name="Davik J."/>
            <person name="Ashrafi H."/>
            <person name="Aiden E.L."/>
            <person name="Borodovsky M."/>
            <person name="Worthington M."/>
        </authorList>
    </citation>
    <scope>NUCLEOTIDE SEQUENCE [LARGE SCALE GENOMIC DNA]</scope>
    <source>
        <strain evidence="5">PI 553951</strain>
    </source>
</reference>
<dbReference type="GO" id="GO:0046872">
    <property type="term" value="F:metal ion binding"/>
    <property type="evidence" value="ECO:0007669"/>
    <property type="project" value="UniProtKB-KW"/>
</dbReference>
<name>A0AAW1XP99_RUBAR</name>
<dbReference type="InterPro" id="IPR026992">
    <property type="entry name" value="DIOX_N"/>
</dbReference>
<organism evidence="5 6">
    <name type="scientific">Rubus argutus</name>
    <name type="common">Southern blackberry</name>
    <dbReference type="NCBI Taxonomy" id="59490"/>
    <lineage>
        <taxon>Eukaryota</taxon>
        <taxon>Viridiplantae</taxon>
        <taxon>Streptophyta</taxon>
        <taxon>Embryophyta</taxon>
        <taxon>Tracheophyta</taxon>
        <taxon>Spermatophyta</taxon>
        <taxon>Magnoliopsida</taxon>
        <taxon>eudicotyledons</taxon>
        <taxon>Gunneridae</taxon>
        <taxon>Pentapetalae</taxon>
        <taxon>rosids</taxon>
        <taxon>fabids</taxon>
        <taxon>Rosales</taxon>
        <taxon>Rosaceae</taxon>
        <taxon>Rosoideae</taxon>
        <taxon>Rosoideae incertae sedis</taxon>
        <taxon>Rubus</taxon>
    </lineage>
</organism>
<comment type="caution">
    <text evidence="5">The sequence shown here is derived from an EMBL/GenBank/DDBJ whole genome shotgun (WGS) entry which is preliminary data.</text>
</comment>
<dbReference type="InterPro" id="IPR005123">
    <property type="entry name" value="Oxoglu/Fe-dep_dioxygenase_dom"/>
</dbReference>
<dbReference type="PROSITE" id="PS51471">
    <property type="entry name" value="FE2OG_OXY"/>
    <property type="match status" value="1"/>
</dbReference>
<protein>
    <recommendedName>
        <fullName evidence="4">Fe2OG dioxygenase domain-containing protein</fullName>
    </recommendedName>
</protein>
<feature type="domain" description="Fe2OG dioxygenase" evidence="4">
    <location>
        <begin position="148"/>
        <end position="247"/>
    </location>
</feature>
<keyword evidence="6" id="KW-1185">Reference proteome</keyword>
<gene>
    <name evidence="5" type="ORF">M0R45_015135</name>
</gene>
<comment type="similarity">
    <text evidence="3">Belongs to the iron/ascorbate-dependent oxidoreductase family.</text>
</comment>
<dbReference type="Pfam" id="PF14226">
    <property type="entry name" value="DIOX_N"/>
    <property type="match status" value="1"/>
</dbReference>
<keyword evidence="3" id="KW-0560">Oxidoreductase</keyword>
<dbReference type="InterPro" id="IPR027443">
    <property type="entry name" value="IPNS-like_sf"/>
</dbReference>
<evidence type="ECO:0000256" key="2">
    <source>
        <dbReference type="ARBA" id="ARBA00023004"/>
    </source>
</evidence>
<dbReference type="InterPro" id="IPR050231">
    <property type="entry name" value="Iron_ascorbate_oxido_reductase"/>
</dbReference>
<keyword evidence="1 3" id="KW-0479">Metal-binding</keyword>
<evidence type="ECO:0000313" key="6">
    <source>
        <dbReference type="Proteomes" id="UP001457282"/>
    </source>
</evidence>
<dbReference type="InterPro" id="IPR044861">
    <property type="entry name" value="IPNS-like_FE2OG_OXY"/>
</dbReference>
<accession>A0AAW1XP99</accession>
<dbReference type="Gene3D" id="2.60.120.330">
    <property type="entry name" value="B-lactam Antibiotic, Isopenicillin N Synthase, Chain"/>
    <property type="match status" value="2"/>
</dbReference>
<dbReference type="AlphaFoldDB" id="A0AAW1XP99"/>
<evidence type="ECO:0000259" key="4">
    <source>
        <dbReference type="PROSITE" id="PS51471"/>
    </source>
</evidence>
<keyword evidence="2 3" id="KW-0408">Iron</keyword>
<sequence length="297" mass="33894">MDFEPPFQRACKSFLQNTTKINKHPEVEECELPVIDLSHLNFDPMNREKCINEIAEAASQWGFFQVVNHGISQEVLNSIKDEQKKFSWSEAFHISMADIPSMNEHKSLRSTIEAFVKNVSDLAKSLAEILAQPLGIESSYFKENCPPRTSFLRLNRYSPCPFSSQVLGLCSHTDTAFLTIVHQDEVRGLELFNGGRWIGVKPNPEALVVNIGDLFEALSNGIYKSIKHRVVTNQEVERFSVAYFYCPSFDAVIQSRSTTDPAVYKSFTLREFKHQTQRDVEELGEKVGLSRFSFDRK</sequence>
<proteinExistence type="inferred from homology"/>
<evidence type="ECO:0000256" key="3">
    <source>
        <dbReference type="RuleBase" id="RU003682"/>
    </source>
</evidence>
<evidence type="ECO:0000313" key="5">
    <source>
        <dbReference type="EMBL" id="KAK9938392.1"/>
    </source>
</evidence>
<dbReference type="Proteomes" id="UP001457282">
    <property type="component" value="Unassembled WGS sequence"/>
</dbReference>